<evidence type="ECO:0000259" key="4">
    <source>
        <dbReference type="Pfam" id="PF13649"/>
    </source>
</evidence>
<dbReference type="RefSeq" id="WP_379534801.1">
    <property type="nucleotide sequence ID" value="NZ_JBHSBI010000039.1"/>
</dbReference>
<protein>
    <submittedName>
        <fullName evidence="5">Class I SAM-dependent methyltransferase</fullName>
        <ecNumber evidence="5">2.1.-.-</ecNumber>
    </submittedName>
</protein>
<keyword evidence="1 5" id="KW-0489">Methyltransferase</keyword>
<dbReference type="PANTHER" id="PTHR43861:SF1">
    <property type="entry name" value="TRANS-ACONITATE 2-METHYLTRANSFERASE"/>
    <property type="match status" value="1"/>
</dbReference>
<reference evidence="6" key="1">
    <citation type="journal article" date="2019" name="Int. J. Syst. Evol. Microbiol.">
        <title>The Global Catalogue of Microorganisms (GCM) 10K type strain sequencing project: providing services to taxonomists for standard genome sequencing and annotation.</title>
        <authorList>
            <consortium name="The Broad Institute Genomics Platform"/>
            <consortium name="The Broad Institute Genome Sequencing Center for Infectious Disease"/>
            <person name="Wu L."/>
            <person name="Ma J."/>
        </authorList>
    </citation>
    <scope>NUCLEOTIDE SEQUENCE [LARGE SCALE GENOMIC DNA]</scope>
    <source>
        <strain evidence="6">TBRC 1276</strain>
    </source>
</reference>
<dbReference type="Gene3D" id="3.40.50.150">
    <property type="entry name" value="Vaccinia Virus protein VP39"/>
    <property type="match status" value="1"/>
</dbReference>
<dbReference type="Pfam" id="PF13649">
    <property type="entry name" value="Methyltransf_25"/>
    <property type="match status" value="1"/>
</dbReference>
<gene>
    <name evidence="5" type="ORF">ACFOY2_47755</name>
</gene>
<dbReference type="PANTHER" id="PTHR43861">
    <property type="entry name" value="TRANS-ACONITATE 2-METHYLTRANSFERASE-RELATED"/>
    <property type="match status" value="1"/>
</dbReference>
<evidence type="ECO:0000256" key="2">
    <source>
        <dbReference type="ARBA" id="ARBA00022679"/>
    </source>
</evidence>
<sequence>MTEPDYLTTTRADYDGGAARTEPDHLTTTRADYDGGAALYTEFIGEAFLASPLHIAMFPVFAELVRASGGGLVADVGCGPGHVTAHLHGLGVTAFGMDLSPEMIKIARAAHPELRFEVGLMSAMEVEDGSLAGVLSNYSIIHTPPERLPETFAEFRRVLAPGGHALVAFQAHDHPSEVAEAFDHKMSPAYRYSPDRVAGMLLDAGLVEVARLVVAPGEDPNRGFPQAHLLTRRVTTT</sequence>
<dbReference type="InterPro" id="IPR041698">
    <property type="entry name" value="Methyltransf_25"/>
</dbReference>
<keyword evidence="2 5" id="KW-0808">Transferase</keyword>
<dbReference type="Proteomes" id="UP001595851">
    <property type="component" value="Unassembled WGS sequence"/>
</dbReference>
<dbReference type="SUPFAM" id="SSF53335">
    <property type="entry name" value="S-adenosyl-L-methionine-dependent methyltransferases"/>
    <property type="match status" value="1"/>
</dbReference>
<proteinExistence type="predicted"/>
<feature type="domain" description="Methyltransferase" evidence="4">
    <location>
        <begin position="73"/>
        <end position="163"/>
    </location>
</feature>
<comment type="caution">
    <text evidence="5">The sequence shown here is derived from an EMBL/GenBank/DDBJ whole genome shotgun (WGS) entry which is preliminary data.</text>
</comment>
<dbReference type="EMBL" id="JBHSBI010000039">
    <property type="protein sequence ID" value="MFC4014982.1"/>
    <property type="molecule type" value="Genomic_DNA"/>
</dbReference>
<feature type="region of interest" description="Disordered" evidence="3">
    <location>
        <begin position="1"/>
        <end position="23"/>
    </location>
</feature>
<evidence type="ECO:0000256" key="3">
    <source>
        <dbReference type="SAM" id="MobiDB-lite"/>
    </source>
</evidence>
<evidence type="ECO:0000313" key="6">
    <source>
        <dbReference type="Proteomes" id="UP001595851"/>
    </source>
</evidence>
<dbReference type="GO" id="GO:0008168">
    <property type="term" value="F:methyltransferase activity"/>
    <property type="evidence" value="ECO:0007669"/>
    <property type="project" value="UniProtKB-KW"/>
</dbReference>
<evidence type="ECO:0000313" key="5">
    <source>
        <dbReference type="EMBL" id="MFC4014982.1"/>
    </source>
</evidence>
<dbReference type="EC" id="2.1.-.-" evidence="5"/>
<dbReference type="InterPro" id="IPR029063">
    <property type="entry name" value="SAM-dependent_MTases_sf"/>
</dbReference>
<organism evidence="5 6">
    <name type="scientific">Nonomuraea purpurea</name>
    <dbReference type="NCBI Taxonomy" id="1849276"/>
    <lineage>
        <taxon>Bacteria</taxon>
        <taxon>Bacillati</taxon>
        <taxon>Actinomycetota</taxon>
        <taxon>Actinomycetes</taxon>
        <taxon>Streptosporangiales</taxon>
        <taxon>Streptosporangiaceae</taxon>
        <taxon>Nonomuraea</taxon>
    </lineage>
</organism>
<evidence type="ECO:0000256" key="1">
    <source>
        <dbReference type="ARBA" id="ARBA00022603"/>
    </source>
</evidence>
<keyword evidence="6" id="KW-1185">Reference proteome</keyword>
<accession>A0ABV8GRL3</accession>
<dbReference type="GO" id="GO:0032259">
    <property type="term" value="P:methylation"/>
    <property type="evidence" value="ECO:0007669"/>
    <property type="project" value="UniProtKB-KW"/>
</dbReference>
<dbReference type="CDD" id="cd02440">
    <property type="entry name" value="AdoMet_MTases"/>
    <property type="match status" value="1"/>
</dbReference>
<name>A0ABV8GRL3_9ACTN</name>